<dbReference type="EMBL" id="JBBNAG010000004">
    <property type="protein sequence ID" value="KAK9140700.1"/>
    <property type="molecule type" value="Genomic_DNA"/>
</dbReference>
<accession>A0AAP0JX64</accession>
<sequence>MDCLHLVYSCVLDSFHSICMNSIALDIVESVVLDIVKCCVYVLLDLLTQARHSYVWRVGAAMTVAKGRLHD</sequence>
<name>A0AAP0JX64_9MAGN</name>
<gene>
    <name evidence="1" type="ORF">Scep_010381</name>
</gene>
<dbReference type="Proteomes" id="UP001419268">
    <property type="component" value="Unassembled WGS sequence"/>
</dbReference>
<comment type="caution">
    <text evidence="1">The sequence shown here is derived from an EMBL/GenBank/DDBJ whole genome shotgun (WGS) entry which is preliminary data.</text>
</comment>
<protein>
    <submittedName>
        <fullName evidence="1">Uncharacterized protein</fullName>
    </submittedName>
</protein>
<organism evidence="1 2">
    <name type="scientific">Stephania cephalantha</name>
    <dbReference type="NCBI Taxonomy" id="152367"/>
    <lineage>
        <taxon>Eukaryota</taxon>
        <taxon>Viridiplantae</taxon>
        <taxon>Streptophyta</taxon>
        <taxon>Embryophyta</taxon>
        <taxon>Tracheophyta</taxon>
        <taxon>Spermatophyta</taxon>
        <taxon>Magnoliopsida</taxon>
        <taxon>Ranunculales</taxon>
        <taxon>Menispermaceae</taxon>
        <taxon>Menispermoideae</taxon>
        <taxon>Cissampelideae</taxon>
        <taxon>Stephania</taxon>
    </lineage>
</organism>
<keyword evidence="2" id="KW-1185">Reference proteome</keyword>
<reference evidence="1 2" key="1">
    <citation type="submission" date="2024-01" db="EMBL/GenBank/DDBJ databases">
        <title>Genome assemblies of Stephania.</title>
        <authorList>
            <person name="Yang L."/>
        </authorList>
    </citation>
    <scope>NUCLEOTIDE SEQUENCE [LARGE SCALE GENOMIC DNA]</scope>
    <source>
        <strain evidence="1">JXDWG</strain>
        <tissue evidence="1">Leaf</tissue>
    </source>
</reference>
<evidence type="ECO:0000313" key="1">
    <source>
        <dbReference type="EMBL" id="KAK9140700.1"/>
    </source>
</evidence>
<evidence type="ECO:0000313" key="2">
    <source>
        <dbReference type="Proteomes" id="UP001419268"/>
    </source>
</evidence>
<proteinExistence type="predicted"/>
<dbReference type="AlphaFoldDB" id="A0AAP0JX64"/>